<reference evidence="1 2" key="1">
    <citation type="journal article" date="2018" name="Sci. Rep.">
        <title>A novel species of the marine cyanobacterium Acaryochloris with a unique pigment content and lifestyle.</title>
        <authorList>
            <person name="Partensky F."/>
            <person name="Six C."/>
            <person name="Ratin M."/>
            <person name="Garczarek L."/>
            <person name="Vaulot D."/>
            <person name="Probert I."/>
            <person name="Calteau A."/>
            <person name="Gourvil P."/>
            <person name="Marie D."/>
            <person name="Grebert T."/>
            <person name="Bouchier C."/>
            <person name="Le Panse S."/>
            <person name="Gachenot M."/>
            <person name="Rodriguez F."/>
            <person name="Garrido J.L."/>
        </authorList>
    </citation>
    <scope>NUCLEOTIDE SEQUENCE [LARGE SCALE GENOMIC DNA]</scope>
    <source>
        <strain evidence="1 2">RCC1774</strain>
    </source>
</reference>
<gene>
    <name evidence="1" type="ORF">C1752_01052</name>
</gene>
<dbReference type="OrthoDB" id="156685at2"/>
<dbReference type="Pfam" id="PF21820">
    <property type="entry name" value="DUF6886"/>
    <property type="match status" value="1"/>
</dbReference>
<protein>
    <submittedName>
        <fullName evidence="1">Uncharacterized protein</fullName>
    </submittedName>
</protein>
<dbReference type="Proteomes" id="UP000248857">
    <property type="component" value="Unassembled WGS sequence"/>
</dbReference>
<dbReference type="RefSeq" id="WP_110984992.1">
    <property type="nucleotide sequence ID" value="NZ_CAWNWM010000002.1"/>
</dbReference>
<comment type="caution">
    <text evidence="1">The sequence shown here is derived from an EMBL/GenBank/DDBJ whole genome shotgun (WGS) entry which is preliminary data.</text>
</comment>
<evidence type="ECO:0000313" key="2">
    <source>
        <dbReference type="Proteomes" id="UP000248857"/>
    </source>
</evidence>
<accession>A0A2W1K4W4</accession>
<evidence type="ECO:0000313" key="1">
    <source>
        <dbReference type="EMBL" id="PZD74817.1"/>
    </source>
</evidence>
<dbReference type="EMBL" id="PQWO01000002">
    <property type="protein sequence ID" value="PZD74817.1"/>
    <property type="molecule type" value="Genomic_DNA"/>
</dbReference>
<dbReference type="InterPro" id="IPR049253">
    <property type="entry name" value="DUF6886"/>
</dbReference>
<sequence>MSNRLFHFSDDSTIELFRPRSVRVSVERPKGLDRLNGPLVWAIDEWHQPMYIFPRECPRILLWRKKNTTDRDAEKYFGSSTFRMLAYIEKGWEAMLKEAIVYRYELPCHTFTSLDDAGMWVSDETVHPIEKLAYSDLPRCLLEDDVELRVIPSLSVLRDAWDSSLHVSGIRLRNANQRS</sequence>
<dbReference type="AlphaFoldDB" id="A0A2W1K4W4"/>
<organism evidence="1 2">
    <name type="scientific">Acaryochloris thomasi RCC1774</name>
    <dbReference type="NCBI Taxonomy" id="1764569"/>
    <lineage>
        <taxon>Bacteria</taxon>
        <taxon>Bacillati</taxon>
        <taxon>Cyanobacteriota</taxon>
        <taxon>Cyanophyceae</taxon>
        <taxon>Acaryochloridales</taxon>
        <taxon>Acaryochloridaceae</taxon>
        <taxon>Acaryochloris</taxon>
        <taxon>Acaryochloris thomasi</taxon>
    </lineage>
</organism>
<keyword evidence="2" id="KW-1185">Reference proteome</keyword>
<proteinExistence type="predicted"/>
<name>A0A2W1K4W4_9CYAN</name>